<proteinExistence type="predicted"/>
<dbReference type="OrthoDB" id="2428990at2"/>
<evidence type="ECO:0000313" key="1">
    <source>
        <dbReference type="EMBL" id="MBB5179188.1"/>
    </source>
</evidence>
<gene>
    <name evidence="1" type="ORF">HNQ44_000610</name>
</gene>
<accession>A0A7W8CPJ8</accession>
<dbReference type="EMBL" id="JACHHE010000001">
    <property type="protein sequence ID" value="MBB5179188.1"/>
    <property type="molecule type" value="Genomic_DNA"/>
</dbReference>
<organism evidence="1 2">
    <name type="scientific">Planococcus koreensis</name>
    <dbReference type="NCBI Taxonomy" id="112331"/>
    <lineage>
        <taxon>Bacteria</taxon>
        <taxon>Bacillati</taxon>
        <taxon>Bacillota</taxon>
        <taxon>Bacilli</taxon>
        <taxon>Bacillales</taxon>
        <taxon>Caryophanaceae</taxon>
        <taxon>Planococcus</taxon>
    </lineage>
</organism>
<sequence length="90" mass="10197">MDIQRITVGYVELTEPESEQLFNKVKKDKGIDSYDGLQDLMEDFDSRVIEPAAVIADDESGKSSKGTRFIEVFNTVKDDTVYRIKSSDQT</sequence>
<reference evidence="1 2" key="1">
    <citation type="submission" date="2020-08" db="EMBL/GenBank/DDBJ databases">
        <title>Genomic Encyclopedia of Type Strains, Phase IV (KMG-IV): sequencing the most valuable type-strain genomes for metagenomic binning, comparative biology and taxonomic classification.</title>
        <authorList>
            <person name="Goeker M."/>
        </authorList>
    </citation>
    <scope>NUCLEOTIDE SEQUENCE [LARGE SCALE GENOMIC DNA]</scope>
    <source>
        <strain evidence="1 2">DSM 15895</strain>
    </source>
</reference>
<keyword evidence="2" id="KW-1185">Reference proteome</keyword>
<comment type="caution">
    <text evidence="1">The sequence shown here is derived from an EMBL/GenBank/DDBJ whole genome shotgun (WGS) entry which is preliminary data.</text>
</comment>
<protein>
    <submittedName>
        <fullName evidence="1">Uncharacterized protein</fullName>
    </submittedName>
</protein>
<evidence type="ECO:0000313" key="2">
    <source>
        <dbReference type="Proteomes" id="UP000525923"/>
    </source>
</evidence>
<dbReference type="AlphaFoldDB" id="A0A7W8CPJ8"/>
<name>A0A7W8CPJ8_9BACL</name>
<dbReference type="RefSeq" id="WP_135500418.1">
    <property type="nucleotide sequence ID" value="NZ_JACHHE010000001.1"/>
</dbReference>
<dbReference type="Proteomes" id="UP000525923">
    <property type="component" value="Unassembled WGS sequence"/>
</dbReference>